<keyword evidence="4 9" id="KW-0863">Zinc-finger</keyword>
<dbReference type="PANTHER" id="PTHR31832">
    <property type="entry name" value="B-BOX ZINC FINGER PROTEIN 22"/>
    <property type="match status" value="1"/>
</dbReference>
<dbReference type="InterPro" id="IPR000315">
    <property type="entry name" value="Znf_B-box"/>
</dbReference>
<evidence type="ECO:0000256" key="8">
    <source>
        <dbReference type="ARBA" id="ARBA00023242"/>
    </source>
</evidence>
<evidence type="ECO:0000313" key="13">
    <source>
        <dbReference type="Proteomes" id="UP001418222"/>
    </source>
</evidence>
<protein>
    <submittedName>
        <fullName evidence="12">B-box zinc finger protein 20</fullName>
    </submittedName>
</protein>
<organism evidence="12 13">
    <name type="scientific">Platanthera zijinensis</name>
    <dbReference type="NCBI Taxonomy" id="2320716"/>
    <lineage>
        <taxon>Eukaryota</taxon>
        <taxon>Viridiplantae</taxon>
        <taxon>Streptophyta</taxon>
        <taxon>Embryophyta</taxon>
        <taxon>Tracheophyta</taxon>
        <taxon>Spermatophyta</taxon>
        <taxon>Magnoliopsida</taxon>
        <taxon>Liliopsida</taxon>
        <taxon>Asparagales</taxon>
        <taxon>Orchidaceae</taxon>
        <taxon>Orchidoideae</taxon>
        <taxon>Orchideae</taxon>
        <taxon>Orchidinae</taxon>
        <taxon>Platanthera</taxon>
    </lineage>
</organism>
<dbReference type="InterPro" id="IPR049808">
    <property type="entry name" value="CONSTANS-like_Bbox1"/>
</dbReference>
<evidence type="ECO:0000256" key="1">
    <source>
        <dbReference type="ARBA" id="ARBA00004123"/>
    </source>
</evidence>
<keyword evidence="13" id="KW-1185">Reference proteome</keyword>
<keyword evidence="3" id="KW-0677">Repeat</keyword>
<name>A0AAP0G899_9ASPA</name>
<comment type="subcellular location">
    <subcellularLocation>
        <location evidence="1">Nucleus</location>
    </subcellularLocation>
</comment>
<dbReference type="GO" id="GO:0009640">
    <property type="term" value="P:photomorphogenesis"/>
    <property type="evidence" value="ECO:0007669"/>
    <property type="project" value="TreeGrafter"/>
</dbReference>
<dbReference type="PANTHER" id="PTHR31832:SF83">
    <property type="entry name" value="OS06G0713000 PROTEIN"/>
    <property type="match status" value="1"/>
</dbReference>
<dbReference type="Gene3D" id="3.30.160.60">
    <property type="entry name" value="Classic Zinc Finger"/>
    <property type="match status" value="1"/>
</dbReference>
<evidence type="ECO:0000313" key="12">
    <source>
        <dbReference type="EMBL" id="KAK8944107.1"/>
    </source>
</evidence>
<keyword evidence="6" id="KW-0805">Transcription regulation</keyword>
<accession>A0AAP0G899</accession>
<dbReference type="EMBL" id="JBBWWQ010000006">
    <property type="protein sequence ID" value="KAK8944107.1"/>
    <property type="molecule type" value="Genomic_DNA"/>
</dbReference>
<dbReference type="CDD" id="cd19821">
    <property type="entry name" value="Bbox1_BBX-like"/>
    <property type="match status" value="2"/>
</dbReference>
<dbReference type="SMART" id="SM00336">
    <property type="entry name" value="BBOX"/>
    <property type="match status" value="2"/>
</dbReference>
<evidence type="ECO:0000256" key="9">
    <source>
        <dbReference type="PROSITE-ProRule" id="PRU00024"/>
    </source>
</evidence>
<evidence type="ECO:0000256" key="10">
    <source>
        <dbReference type="SAM" id="MobiDB-lite"/>
    </source>
</evidence>
<gene>
    <name evidence="12" type="primary">BBX20</name>
    <name evidence="12" type="ORF">KSP39_PZI008304</name>
</gene>
<proteinExistence type="predicted"/>
<keyword evidence="2" id="KW-0479">Metal-binding</keyword>
<evidence type="ECO:0000256" key="2">
    <source>
        <dbReference type="ARBA" id="ARBA00022723"/>
    </source>
</evidence>
<evidence type="ECO:0000259" key="11">
    <source>
        <dbReference type="PROSITE" id="PS50119"/>
    </source>
</evidence>
<sequence length="261" mass="28488">MKLQCDVCAVEQASVLCCADEAVLCSGCDARIHSANKLAGKHRRFSLLQHPSTRPLPLCDICKEKNGFLFCQEDRAILCRDCDVPIHTATVHTSRHSRFLLTGIRLSSTPMIPPSTPISHSPLSENEAVSNSNSRTEEIELGARRALPSKLKDGGGSSISDYLMKLLPGWRVDDFLFEDPSAADNDAGAGFCQVYVDEAPLVATVPWFTPASLNAATAAAAAQPLQWRPLLTFEDVSTVPELSQFHCDYTNNSSKRSRTLL</sequence>
<keyword evidence="7" id="KW-0804">Transcription</keyword>
<dbReference type="GO" id="GO:0008270">
    <property type="term" value="F:zinc ion binding"/>
    <property type="evidence" value="ECO:0007669"/>
    <property type="project" value="UniProtKB-KW"/>
</dbReference>
<evidence type="ECO:0000256" key="7">
    <source>
        <dbReference type="ARBA" id="ARBA00023163"/>
    </source>
</evidence>
<dbReference type="PROSITE" id="PS50119">
    <property type="entry name" value="ZF_BBOX"/>
    <property type="match status" value="2"/>
</dbReference>
<evidence type="ECO:0000256" key="5">
    <source>
        <dbReference type="ARBA" id="ARBA00022833"/>
    </source>
</evidence>
<keyword evidence="8" id="KW-0539">Nucleus</keyword>
<dbReference type="AlphaFoldDB" id="A0AAP0G899"/>
<feature type="domain" description="B box-type" evidence="11">
    <location>
        <begin position="1"/>
        <end position="47"/>
    </location>
</feature>
<feature type="region of interest" description="Disordered" evidence="10">
    <location>
        <begin position="115"/>
        <end position="137"/>
    </location>
</feature>
<dbReference type="GO" id="GO:0006355">
    <property type="term" value="P:regulation of DNA-templated transcription"/>
    <property type="evidence" value="ECO:0007669"/>
    <property type="project" value="TreeGrafter"/>
</dbReference>
<feature type="domain" description="B box-type" evidence="11">
    <location>
        <begin position="54"/>
        <end position="101"/>
    </location>
</feature>
<keyword evidence="5" id="KW-0862">Zinc</keyword>
<dbReference type="GO" id="GO:0005634">
    <property type="term" value="C:nucleus"/>
    <property type="evidence" value="ECO:0007669"/>
    <property type="project" value="UniProtKB-SubCell"/>
</dbReference>
<dbReference type="InterPro" id="IPR051979">
    <property type="entry name" value="B-box_zinc_finger"/>
</dbReference>
<reference evidence="12 13" key="1">
    <citation type="journal article" date="2022" name="Nat. Plants">
        <title>Genomes of leafy and leafless Platanthera orchids illuminate the evolution of mycoheterotrophy.</title>
        <authorList>
            <person name="Li M.H."/>
            <person name="Liu K.W."/>
            <person name="Li Z."/>
            <person name="Lu H.C."/>
            <person name="Ye Q.L."/>
            <person name="Zhang D."/>
            <person name="Wang J.Y."/>
            <person name="Li Y.F."/>
            <person name="Zhong Z.M."/>
            <person name="Liu X."/>
            <person name="Yu X."/>
            <person name="Liu D.K."/>
            <person name="Tu X.D."/>
            <person name="Liu B."/>
            <person name="Hao Y."/>
            <person name="Liao X.Y."/>
            <person name="Jiang Y.T."/>
            <person name="Sun W.H."/>
            <person name="Chen J."/>
            <person name="Chen Y.Q."/>
            <person name="Ai Y."/>
            <person name="Zhai J.W."/>
            <person name="Wu S.S."/>
            <person name="Zhou Z."/>
            <person name="Hsiao Y.Y."/>
            <person name="Wu W.L."/>
            <person name="Chen Y.Y."/>
            <person name="Lin Y.F."/>
            <person name="Hsu J.L."/>
            <person name="Li C.Y."/>
            <person name="Wang Z.W."/>
            <person name="Zhao X."/>
            <person name="Zhong W.Y."/>
            <person name="Ma X.K."/>
            <person name="Ma L."/>
            <person name="Huang J."/>
            <person name="Chen G.Z."/>
            <person name="Huang M.Z."/>
            <person name="Huang L."/>
            <person name="Peng D.H."/>
            <person name="Luo Y.B."/>
            <person name="Zou S.Q."/>
            <person name="Chen S.P."/>
            <person name="Lan S."/>
            <person name="Tsai W.C."/>
            <person name="Van de Peer Y."/>
            <person name="Liu Z.J."/>
        </authorList>
    </citation>
    <scope>NUCLEOTIDE SEQUENCE [LARGE SCALE GENOMIC DNA]</scope>
    <source>
        <strain evidence="12">Lor287</strain>
    </source>
</reference>
<evidence type="ECO:0000256" key="3">
    <source>
        <dbReference type="ARBA" id="ARBA00022737"/>
    </source>
</evidence>
<comment type="caution">
    <text evidence="12">The sequence shown here is derived from an EMBL/GenBank/DDBJ whole genome shotgun (WGS) entry which is preliminary data.</text>
</comment>
<dbReference type="Proteomes" id="UP001418222">
    <property type="component" value="Unassembled WGS sequence"/>
</dbReference>
<evidence type="ECO:0000256" key="6">
    <source>
        <dbReference type="ARBA" id="ARBA00023015"/>
    </source>
</evidence>
<dbReference type="Pfam" id="PF00643">
    <property type="entry name" value="zf-B_box"/>
    <property type="match status" value="1"/>
</dbReference>
<evidence type="ECO:0000256" key="4">
    <source>
        <dbReference type="ARBA" id="ARBA00022771"/>
    </source>
</evidence>